<dbReference type="EMBL" id="QLMA01000005">
    <property type="protein sequence ID" value="RAJ80194.1"/>
    <property type="molecule type" value="Genomic_DNA"/>
</dbReference>
<name>A0A327VZL3_9BACT</name>
<dbReference type="AlphaFoldDB" id="A0A327VZL3"/>
<protein>
    <submittedName>
        <fullName evidence="2">Uncharacterized protein</fullName>
    </submittedName>
</protein>
<comment type="caution">
    <text evidence="2">The sequence shown here is derived from an EMBL/GenBank/DDBJ whole genome shotgun (WGS) entry which is preliminary data.</text>
</comment>
<feature type="transmembrane region" description="Helical" evidence="1">
    <location>
        <begin position="65"/>
        <end position="84"/>
    </location>
</feature>
<dbReference type="OrthoDB" id="674252at2"/>
<dbReference type="RefSeq" id="WP_111593204.1">
    <property type="nucleotide sequence ID" value="NZ_QLMA01000005.1"/>
</dbReference>
<accession>A0A327VZL3</accession>
<proteinExistence type="predicted"/>
<keyword evidence="3" id="KW-1185">Reference proteome</keyword>
<keyword evidence="1" id="KW-0812">Transmembrane</keyword>
<reference evidence="2 3" key="1">
    <citation type="submission" date="2018-06" db="EMBL/GenBank/DDBJ databases">
        <title>Genomic Encyclopedia of Archaeal and Bacterial Type Strains, Phase II (KMG-II): from individual species to whole genera.</title>
        <authorList>
            <person name="Goeker M."/>
        </authorList>
    </citation>
    <scope>NUCLEOTIDE SEQUENCE [LARGE SCALE GENOMIC DNA]</scope>
    <source>
        <strain evidence="2 3">DSM 29821</strain>
    </source>
</reference>
<evidence type="ECO:0000313" key="3">
    <source>
        <dbReference type="Proteomes" id="UP000249819"/>
    </source>
</evidence>
<feature type="transmembrane region" description="Helical" evidence="1">
    <location>
        <begin position="129"/>
        <end position="147"/>
    </location>
</feature>
<keyword evidence="1" id="KW-0472">Membrane</keyword>
<feature type="transmembrane region" description="Helical" evidence="1">
    <location>
        <begin position="40"/>
        <end position="58"/>
    </location>
</feature>
<evidence type="ECO:0000256" key="1">
    <source>
        <dbReference type="SAM" id="Phobius"/>
    </source>
</evidence>
<gene>
    <name evidence="2" type="ORF">CLV59_105302</name>
</gene>
<evidence type="ECO:0000313" key="2">
    <source>
        <dbReference type="EMBL" id="RAJ80194.1"/>
    </source>
</evidence>
<keyword evidence="1" id="KW-1133">Transmembrane helix</keyword>
<dbReference type="Proteomes" id="UP000249819">
    <property type="component" value="Unassembled WGS sequence"/>
</dbReference>
<organism evidence="2 3">
    <name type="scientific">Chitinophaga dinghuensis</name>
    <dbReference type="NCBI Taxonomy" id="1539050"/>
    <lineage>
        <taxon>Bacteria</taxon>
        <taxon>Pseudomonadati</taxon>
        <taxon>Bacteroidota</taxon>
        <taxon>Chitinophagia</taxon>
        <taxon>Chitinophagales</taxon>
        <taxon>Chitinophagaceae</taxon>
        <taxon>Chitinophaga</taxon>
    </lineage>
</organism>
<sequence length="148" mass="17160">MFYLFAIVLTNLHLIYHQITTHIDLFPFNNVREYTRKEQLTEAAIHFISMGFPVLALLSDCKIMALVAAVELGLMFAGEIYTWWTAYFFGARFAWQSNWKELHQRIFSKTIIMLPARGKNPAPNLEHCILHILTLLSGIACLLYYIYG</sequence>